<feature type="domain" description="NmrA-like" evidence="1">
    <location>
        <begin position="13"/>
        <end position="273"/>
    </location>
</feature>
<keyword evidence="3" id="KW-1185">Reference proteome</keyword>
<proteinExistence type="predicted"/>
<gene>
    <name evidence="2" type="ORF">ACET3X_009481</name>
</gene>
<dbReference type="RefSeq" id="XP_069303558.1">
    <property type="nucleotide sequence ID" value="XM_069455681.1"/>
</dbReference>
<evidence type="ECO:0000259" key="1">
    <source>
        <dbReference type="Pfam" id="PF05368"/>
    </source>
</evidence>
<dbReference type="SUPFAM" id="SSF51735">
    <property type="entry name" value="NAD(P)-binding Rossmann-fold domains"/>
    <property type="match status" value="1"/>
</dbReference>
<dbReference type="Proteomes" id="UP001578633">
    <property type="component" value="Chromosome 9"/>
</dbReference>
<sequence length="321" mass="35414">MCTISPAMSPSFLIVGATGNTGRGVVEILSDTIQASSAFSKHRIIAQTRSATSATAQEFAKLSNVEVVELNWSTITSQWLREHEVERVFIASHNQPNQFAEESTFFYAALKAGVQYAVRISTTASNVRPDCPTYYPRQHWAIEKMLESSAYDKLHWTSLQPNVFLPLWLSPAAELIKKVQNGARKQDTLRLMANKDKPVGAIDPMDVSVVAAKLLLENNTSKHNKAKYVLNGPESITGEQIVAMVEERIGAKVDNVVFRDNSILDDMMAAVPESKHLIDTIKEGCDETFDSPLPTVPTSQEILEFAAPKVTPASVLEQLLK</sequence>
<dbReference type="PANTHER" id="PTHR43162:SF1">
    <property type="entry name" value="PRESTALK A DIFFERENTIATION PROTEIN A"/>
    <property type="match status" value="1"/>
</dbReference>
<evidence type="ECO:0000313" key="2">
    <source>
        <dbReference type="EMBL" id="KAL1792974.1"/>
    </source>
</evidence>
<dbReference type="GeneID" id="96089803"/>
<dbReference type="InterPro" id="IPR008030">
    <property type="entry name" value="NmrA-like"/>
</dbReference>
<evidence type="ECO:0000313" key="3">
    <source>
        <dbReference type="Proteomes" id="UP001578633"/>
    </source>
</evidence>
<dbReference type="EMBL" id="JBHGVX010000009">
    <property type="protein sequence ID" value="KAL1792974.1"/>
    <property type="molecule type" value="Genomic_DNA"/>
</dbReference>
<name>A0ABR3UAU1_9PLEO</name>
<protein>
    <recommendedName>
        <fullName evidence="1">NmrA-like domain-containing protein</fullName>
    </recommendedName>
</protein>
<dbReference type="Gene3D" id="3.90.25.10">
    <property type="entry name" value="UDP-galactose 4-epimerase, domain 1"/>
    <property type="match status" value="1"/>
</dbReference>
<dbReference type="PANTHER" id="PTHR43162">
    <property type="match status" value="1"/>
</dbReference>
<dbReference type="Gene3D" id="3.40.50.720">
    <property type="entry name" value="NAD(P)-binding Rossmann-like Domain"/>
    <property type="match status" value="1"/>
</dbReference>
<reference evidence="2 3" key="1">
    <citation type="submission" date="2024-09" db="EMBL/GenBank/DDBJ databases">
        <title>T2T genomes of carrot and Alternaria dauci and their utility for understanding host-pathogen interaction during carrot leaf blight disease.</title>
        <authorList>
            <person name="Liu W."/>
            <person name="Xu S."/>
            <person name="Ou C."/>
            <person name="Liu X."/>
            <person name="Zhuang F."/>
            <person name="Deng X.W."/>
        </authorList>
    </citation>
    <scope>NUCLEOTIDE SEQUENCE [LARGE SCALE GENOMIC DNA]</scope>
    <source>
        <strain evidence="2 3">A2016</strain>
    </source>
</reference>
<comment type="caution">
    <text evidence="2">The sequence shown here is derived from an EMBL/GenBank/DDBJ whole genome shotgun (WGS) entry which is preliminary data.</text>
</comment>
<dbReference type="Pfam" id="PF05368">
    <property type="entry name" value="NmrA"/>
    <property type="match status" value="1"/>
</dbReference>
<organism evidence="2 3">
    <name type="scientific">Alternaria dauci</name>
    <dbReference type="NCBI Taxonomy" id="48095"/>
    <lineage>
        <taxon>Eukaryota</taxon>
        <taxon>Fungi</taxon>
        <taxon>Dikarya</taxon>
        <taxon>Ascomycota</taxon>
        <taxon>Pezizomycotina</taxon>
        <taxon>Dothideomycetes</taxon>
        <taxon>Pleosporomycetidae</taxon>
        <taxon>Pleosporales</taxon>
        <taxon>Pleosporineae</taxon>
        <taxon>Pleosporaceae</taxon>
        <taxon>Alternaria</taxon>
        <taxon>Alternaria sect. Porri</taxon>
    </lineage>
</organism>
<accession>A0ABR3UAU1</accession>
<dbReference type="InterPro" id="IPR036291">
    <property type="entry name" value="NAD(P)-bd_dom_sf"/>
</dbReference>
<dbReference type="InterPro" id="IPR051604">
    <property type="entry name" value="Ergot_Alk_Oxidoreductase"/>
</dbReference>